<organism evidence="1 2">
    <name type="scientific">Halanaerobium salsuginis</name>
    <dbReference type="NCBI Taxonomy" id="29563"/>
    <lineage>
        <taxon>Bacteria</taxon>
        <taxon>Bacillati</taxon>
        <taxon>Bacillota</taxon>
        <taxon>Clostridia</taxon>
        <taxon>Halanaerobiales</taxon>
        <taxon>Halanaerobiaceae</taxon>
        <taxon>Halanaerobium</taxon>
    </lineage>
</organism>
<sequence length="203" mass="23914">MLNILANILNSSISNLLENQPDILEHTSETTMTEWNLAHHFANELKKYIFWLNNDVDVTKGNLHNRRPDIIFHKRGIFSLDFLVIEVKKDQNDDRSDINKIKNNWMNEKLNYKYGAYINIWANDGYIGFVFDQQDNMKDITQYSNYINTPSVSKQICNQFNNSILEIKGIENNLNNNRGLEIELQEKVNIIENMWKEIVEENS</sequence>
<evidence type="ECO:0000313" key="1">
    <source>
        <dbReference type="EMBL" id="SFL99597.1"/>
    </source>
</evidence>
<keyword evidence="2" id="KW-1185">Reference proteome</keyword>
<dbReference type="AlphaFoldDB" id="A0A1I4M9J3"/>
<dbReference type="EMBL" id="FOTI01000050">
    <property type="protein sequence ID" value="SFL99597.1"/>
    <property type="molecule type" value="Genomic_DNA"/>
</dbReference>
<name>A0A1I4M9J3_9FIRM</name>
<evidence type="ECO:0000313" key="2">
    <source>
        <dbReference type="Proteomes" id="UP000199006"/>
    </source>
</evidence>
<dbReference type="Proteomes" id="UP000199006">
    <property type="component" value="Unassembled WGS sequence"/>
</dbReference>
<dbReference type="OrthoDB" id="8907997at2"/>
<protein>
    <recommendedName>
        <fullName evidence="3">Type I restriction enzyme R protein N terminus (HSDR_N)</fullName>
    </recommendedName>
</protein>
<dbReference type="RefSeq" id="WP_089862541.1">
    <property type="nucleotide sequence ID" value="NZ_FOTI01000050.1"/>
</dbReference>
<dbReference type="STRING" id="29563.SAMN02983006_02536"/>
<gene>
    <name evidence="1" type="ORF">SAMN02983006_02536</name>
</gene>
<accession>A0A1I4M9J3</accession>
<proteinExistence type="predicted"/>
<evidence type="ECO:0008006" key="3">
    <source>
        <dbReference type="Google" id="ProtNLM"/>
    </source>
</evidence>
<reference evidence="1 2" key="1">
    <citation type="submission" date="2016-10" db="EMBL/GenBank/DDBJ databases">
        <authorList>
            <person name="de Groot N.N."/>
        </authorList>
    </citation>
    <scope>NUCLEOTIDE SEQUENCE [LARGE SCALE GENOMIC DNA]</scope>
    <source>
        <strain evidence="1 2">ATCC 51327</strain>
    </source>
</reference>